<name>A0A9Q9INW3_9ACTN</name>
<keyword evidence="3" id="KW-1185">Reference proteome</keyword>
<sequence>MIIVQDAVRVGVPAASAYAHLVRFDEYPRFMSGVLGCTPVDDAAAHLTLDVGGCRVELDAVIADTDPDAYVHWDAATLSESFWLQETAGHTDVTAVLRLDQHSVRLYDDLPEDVLRRRLRMDLKGFRRLCEESGDAR</sequence>
<dbReference type="Gene3D" id="3.30.530.20">
    <property type="match status" value="1"/>
</dbReference>
<dbReference type="EMBL" id="CP073767">
    <property type="protein sequence ID" value="UWZ58951.1"/>
    <property type="molecule type" value="Genomic_DNA"/>
</dbReference>
<dbReference type="AlphaFoldDB" id="A0A9Q9INW3"/>
<feature type="domain" description="Coenzyme Q-binding protein COQ10 START" evidence="1">
    <location>
        <begin position="10"/>
        <end position="121"/>
    </location>
</feature>
<accession>A0A9Q9INW3</accession>
<gene>
    <name evidence="2" type="ORF">Daura_23970</name>
</gene>
<dbReference type="Pfam" id="PF03364">
    <property type="entry name" value="Polyketide_cyc"/>
    <property type="match status" value="1"/>
</dbReference>
<dbReference type="KEGG" id="daur:Daura_23970"/>
<proteinExistence type="predicted"/>
<dbReference type="Proteomes" id="UP001058003">
    <property type="component" value="Chromosome"/>
</dbReference>
<dbReference type="RefSeq" id="WP_081971171.1">
    <property type="nucleotide sequence ID" value="NZ_CP073767.1"/>
</dbReference>
<organism evidence="2 3">
    <name type="scientific">Dactylosporangium aurantiacum</name>
    <dbReference type="NCBI Taxonomy" id="35754"/>
    <lineage>
        <taxon>Bacteria</taxon>
        <taxon>Bacillati</taxon>
        <taxon>Actinomycetota</taxon>
        <taxon>Actinomycetes</taxon>
        <taxon>Micromonosporales</taxon>
        <taxon>Micromonosporaceae</taxon>
        <taxon>Dactylosporangium</taxon>
    </lineage>
</organism>
<dbReference type="OrthoDB" id="3695445at2"/>
<dbReference type="SUPFAM" id="SSF55961">
    <property type="entry name" value="Bet v1-like"/>
    <property type="match status" value="1"/>
</dbReference>
<reference evidence="2" key="1">
    <citation type="submission" date="2021-04" db="EMBL/GenBank/DDBJ databases">
        <title>Dactylosporangium aurantiacum NRRL B-8018 full assembly.</title>
        <authorList>
            <person name="Hartkoorn R.C."/>
            <person name="Beaudoing E."/>
            <person name="Hot D."/>
        </authorList>
    </citation>
    <scope>NUCLEOTIDE SEQUENCE</scope>
    <source>
        <strain evidence="2">NRRL B-8018</strain>
    </source>
</reference>
<evidence type="ECO:0000313" key="3">
    <source>
        <dbReference type="Proteomes" id="UP001058003"/>
    </source>
</evidence>
<dbReference type="InterPro" id="IPR023393">
    <property type="entry name" value="START-like_dom_sf"/>
</dbReference>
<evidence type="ECO:0000313" key="2">
    <source>
        <dbReference type="EMBL" id="UWZ58951.1"/>
    </source>
</evidence>
<protein>
    <recommendedName>
        <fullName evidence="1">Coenzyme Q-binding protein COQ10 START domain-containing protein</fullName>
    </recommendedName>
</protein>
<evidence type="ECO:0000259" key="1">
    <source>
        <dbReference type="Pfam" id="PF03364"/>
    </source>
</evidence>
<dbReference type="InterPro" id="IPR005031">
    <property type="entry name" value="COQ10_START"/>
</dbReference>